<accession>A0A0G1MET8</accession>
<dbReference type="EMBL" id="LCJB01000025">
    <property type="protein sequence ID" value="KKT70454.1"/>
    <property type="molecule type" value="Genomic_DNA"/>
</dbReference>
<evidence type="ECO:0000313" key="2">
    <source>
        <dbReference type="Proteomes" id="UP000034154"/>
    </source>
</evidence>
<protein>
    <submittedName>
        <fullName evidence="1">Uncharacterized protein</fullName>
    </submittedName>
</protein>
<name>A0A0G1MET8_9BACT</name>
<dbReference type="AlphaFoldDB" id="A0A0G1MET8"/>
<evidence type="ECO:0000313" key="1">
    <source>
        <dbReference type="EMBL" id="KKT70454.1"/>
    </source>
</evidence>
<sequence>MRNTNSAHPLSINAEIGIQLDRAVRPARRSLAIAEVRVVAVEVVVLDTADAFKAADAALQRLSAKQAPAEEIAAAEAARREALAAKRLAAKRLAFERGLREQADRRLSEAEVYLDYLSLSVEPVTRRLTAPLSREQSVMAEALRRAGVDPVSARQAATAPAK</sequence>
<proteinExistence type="predicted"/>
<reference evidence="1 2" key="1">
    <citation type="journal article" date="2015" name="Nature">
        <title>rRNA introns, odd ribosomes, and small enigmatic genomes across a large radiation of phyla.</title>
        <authorList>
            <person name="Brown C.T."/>
            <person name="Hug L.A."/>
            <person name="Thomas B.C."/>
            <person name="Sharon I."/>
            <person name="Castelle C.J."/>
            <person name="Singh A."/>
            <person name="Wilkins M.J."/>
            <person name="Williams K.H."/>
            <person name="Banfield J.F."/>
        </authorList>
    </citation>
    <scope>NUCLEOTIDE SEQUENCE [LARGE SCALE GENOMIC DNA]</scope>
</reference>
<comment type="caution">
    <text evidence="1">The sequence shown here is derived from an EMBL/GenBank/DDBJ whole genome shotgun (WGS) entry which is preliminary data.</text>
</comment>
<organism evidence="1 2">
    <name type="scientific">Candidatus Uhrbacteria bacterium GW2011_GWF2_44_350</name>
    <dbReference type="NCBI Taxonomy" id="1619000"/>
    <lineage>
        <taxon>Bacteria</taxon>
        <taxon>Candidatus Uhriibacteriota</taxon>
    </lineage>
</organism>
<gene>
    <name evidence="1" type="ORF">UW63_C0025G0001</name>
</gene>
<dbReference type="Proteomes" id="UP000034154">
    <property type="component" value="Unassembled WGS sequence"/>
</dbReference>